<dbReference type="SUPFAM" id="SSF53756">
    <property type="entry name" value="UDP-Glycosyltransferase/glycogen phosphorylase"/>
    <property type="match status" value="1"/>
</dbReference>
<keyword evidence="2" id="KW-1185">Reference proteome</keyword>
<dbReference type="EMBL" id="JAHKNI010000010">
    <property type="protein sequence ID" value="MBU3065390.1"/>
    <property type="molecule type" value="Genomic_DNA"/>
</dbReference>
<dbReference type="GO" id="GO:0016757">
    <property type="term" value="F:glycosyltransferase activity"/>
    <property type="evidence" value="ECO:0007669"/>
    <property type="project" value="UniProtKB-KW"/>
</dbReference>
<evidence type="ECO:0000313" key="1">
    <source>
        <dbReference type="EMBL" id="MBU3065390.1"/>
    </source>
</evidence>
<reference evidence="1 2" key="1">
    <citation type="submission" date="2021-06" db="EMBL/GenBank/DDBJ databases">
        <title>Actinomycetes sequencing.</title>
        <authorList>
            <person name="Shan Q."/>
        </authorList>
    </citation>
    <scope>NUCLEOTIDE SEQUENCE [LARGE SCALE GENOMIC DNA]</scope>
    <source>
        <strain evidence="1 2">NEAU-G5</strain>
    </source>
</reference>
<keyword evidence="1" id="KW-0328">Glycosyltransferase</keyword>
<keyword evidence="1" id="KW-0808">Transferase</keyword>
<gene>
    <name evidence="1" type="ORF">KO481_28165</name>
</gene>
<sequence>MRFHVVNLPHTQTTKHYSPCAYTQKVRRFCDMMMAMGHEVFLYASQENEAACTELITIVTKQEQLEWFGHNDFFEGPINITWGTKDKHWVVTNHRAIAEIAKRTEPRDFICIIGGTCQETIGGAFPDMITVEFGIGYSGVFAKHRVFESYAWMHAVHGAHTTLPGIMSDRGRFFDAVIPNYFEVEDFPFSAEKDDYYLFIGRLVEAKGIQIAVDTCRALDRKLIVAGAGTPPDFGEYVGIVDTQRRGELMSRARAVFVPSLYLEPFGGVHVEAMLCGTPVITTDWGAFSETVQQGVTGFRCRTLREFCDAADAADKLDYQAIRDYAISRFSTDVVAEQYDSYFRRLETLWGEGFNAF</sequence>
<evidence type="ECO:0000313" key="2">
    <source>
        <dbReference type="Proteomes" id="UP000733379"/>
    </source>
</evidence>
<dbReference type="EC" id="2.4.-.-" evidence="1"/>
<dbReference type="PANTHER" id="PTHR12526">
    <property type="entry name" value="GLYCOSYLTRANSFERASE"/>
    <property type="match status" value="1"/>
</dbReference>
<protein>
    <submittedName>
        <fullName evidence="1">Glycosyltransferase</fullName>
        <ecNumber evidence="1">2.4.-.-</ecNumber>
    </submittedName>
</protein>
<name>A0ABS6B511_9NOCA</name>
<dbReference type="Pfam" id="PF13692">
    <property type="entry name" value="Glyco_trans_1_4"/>
    <property type="match status" value="1"/>
</dbReference>
<dbReference type="Proteomes" id="UP000733379">
    <property type="component" value="Unassembled WGS sequence"/>
</dbReference>
<comment type="caution">
    <text evidence="1">The sequence shown here is derived from an EMBL/GenBank/DDBJ whole genome shotgun (WGS) entry which is preliminary data.</text>
</comment>
<dbReference type="RefSeq" id="WP_215921495.1">
    <property type="nucleotide sequence ID" value="NZ_JAHKNI010000010.1"/>
</dbReference>
<accession>A0ABS6B511</accession>
<organism evidence="1 2">
    <name type="scientific">Nocardia albiluteola</name>
    <dbReference type="NCBI Taxonomy" id="2842303"/>
    <lineage>
        <taxon>Bacteria</taxon>
        <taxon>Bacillati</taxon>
        <taxon>Actinomycetota</taxon>
        <taxon>Actinomycetes</taxon>
        <taxon>Mycobacteriales</taxon>
        <taxon>Nocardiaceae</taxon>
        <taxon>Nocardia</taxon>
    </lineage>
</organism>
<proteinExistence type="predicted"/>
<dbReference type="Gene3D" id="3.40.50.2000">
    <property type="entry name" value="Glycogen Phosphorylase B"/>
    <property type="match status" value="2"/>
</dbReference>